<dbReference type="InterPro" id="IPR010985">
    <property type="entry name" value="Ribbon_hlx_hlx"/>
</dbReference>
<proteinExistence type="predicted"/>
<protein>
    <submittedName>
        <fullName evidence="2">Uncharacterized protein</fullName>
    </submittedName>
</protein>
<dbReference type="GO" id="GO:0006355">
    <property type="term" value="P:regulation of DNA-templated transcription"/>
    <property type="evidence" value="ECO:0007669"/>
    <property type="project" value="InterPro"/>
</dbReference>
<dbReference type="Proteomes" id="UP000607559">
    <property type="component" value="Unassembled WGS sequence"/>
</dbReference>
<sequence>MDSKVTLSFDEEVIRQAKEYAASQGISLSRLVEHLLRQATMEQNGSLEDFPIADWVRQVSEGPAEYRTRKRSRKNSKDDFFSSKK</sequence>
<evidence type="ECO:0000313" key="2">
    <source>
        <dbReference type="EMBL" id="GGB15057.1"/>
    </source>
</evidence>
<evidence type="ECO:0000313" key="3">
    <source>
        <dbReference type="Proteomes" id="UP000607559"/>
    </source>
</evidence>
<gene>
    <name evidence="2" type="ORF">GCM10011511_43500</name>
</gene>
<dbReference type="InterPro" id="IPR045944">
    <property type="entry name" value="DUF6364"/>
</dbReference>
<evidence type="ECO:0000256" key="1">
    <source>
        <dbReference type="SAM" id="MobiDB-lite"/>
    </source>
</evidence>
<dbReference type="RefSeq" id="WP_188935769.1">
    <property type="nucleotide sequence ID" value="NZ_BMJC01000005.1"/>
</dbReference>
<feature type="region of interest" description="Disordered" evidence="1">
    <location>
        <begin position="64"/>
        <end position="85"/>
    </location>
</feature>
<accession>A0A8J2UGS9</accession>
<dbReference type="AlphaFoldDB" id="A0A8J2UGS9"/>
<name>A0A8J2UGS9_9BACT</name>
<comment type="caution">
    <text evidence="2">The sequence shown here is derived from an EMBL/GenBank/DDBJ whole genome shotgun (WGS) entry which is preliminary data.</text>
</comment>
<dbReference type="Pfam" id="PF19891">
    <property type="entry name" value="DUF6364"/>
    <property type="match status" value="1"/>
</dbReference>
<dbReference type="SUPFAM" id="SSF47598">
    <property type="entry name" value="Ribbon-helix-helix"/>
    <property type="match status" value="1"/>
</dbReference>
<organism evidence="2 3">
    <name type="scientific">Puia dinghuensis</name>
    <dbReference type="NCBI Taxonomy" id="1792502"/>
    <lineage>
        <taxon>Bacteria</taxon>
        <taxon>Pseudomonadati</taxon>
        <taxon>Bacteroidota</taxon>
        <taxon>Chitinophagia</taxon>
        <taxon>Chitinophagales</taxon>
        <taxon>Chitinophagaceae</taxon>
        <taxon>Puia</taxon>
    </lineage>
</organism>
<reference evidence="2" key="1">
    <citation type="journal article" date="2014" name="Int. J. Syst. Evol. Microbiol.">
        <title>Complete genome sequence of Corynebacterium casei LMG S-19264T (=DSM 44701T), isolated from a smear-ripened cheese.</title>
        <authorList>
            <consortium name="US DOE Joint Genome Institute (JGI-PGF)"/>
            <person name="Walter F."/>
            <person name="Albersmeier A."/>
            <person name="Kalinowski J."/>
            <person name="Ruckert C."/>
        </authorList>
    </citation>
    <scope>NUCLEOTIDE SEQUENCE</scope>
    <source>
        <strain evidence="2">CGMCC 1.15448</strain>
    </source>
</reference>
<dbReference type="EMBL" id="BMJC01000005">
    <property type="protein sequence ID" value="GGB15057.1"/>
    <property type="molecule type" value="Genomic_DNA"/>
</dbReference>
<reference evidence="2" key="2">
    <citation type="submission" date="2020-09" db="EMBL/GenBank/DDBJ databases">
        <authorList>
            <person name="Sun Q."/>
            <person name="Zhou Y."/>
        </authorList>
    </citation>
    <scope>NUCLEOTIDE SEQUENCE</scope>
    <source>
        <strain evidence="2">CGMCC 1.15448</strain>
    </source>
</reference>
<keyword evidence="3" id="KW-1185">Reference proteome</keyword>
<feature type="compositionally biased region" description="Basic and acidic residues" evidence="1">
    <location>
        <begin position="75"/>
        <end position="85"/>
    </location>
</feature>